<gene>
    <name evidence="2" type="ORF">UV05_C0004G0012</name>
</gene>
<dbReference type="AlphaFoldDB" id="A0A0G0Z794"/>
<name>A0A0G0Z794_9BACT</name>
<accession>A0A0G0Z794</accession>
<proteinExistence type="predicted"/>
<sequence>MLLDYFRRAAKDQDVIIRAIGEAIRESQIKCEEIDVTLNEKRIRLNTLRHEADNLLNIAMKNDITQGPTFKSKLAAMEEEIMTLEEETKRLENERKIAQISAHSGEHIYRNIQSLMEQIDHLPPKIQKDLLHAMIQSIVIHDNKIVMNVYIQTEGFAPFLAEKEKTPTPTECQDEGLKSADCSTVAPTGSVSQWRQARGRWLSEVRTYLLATSTVN</sequence>
<comment type="caution">
    <text evidence="2">The sequence shown here is derived from an EMBL/GenBank/DDBJ whole genome shotgun (WGS) entry which is preliminary data.</text>
</comment>
<evidence type="ECO:0000256" key="1">
    <source>
        <dbReference type="SAM" id="Coils"/>
    </source>
</evidence>
<evidence type="ECO:0000313" key="2">
    <source>
        <dbReference type="EMBL" id="KKS44577.1"/>
    </source>
</evidence>
<keyword evidence="1" id="KW-0175">Coiled coil</keyword>
<organism evidence="2 3">
    <name type="scientific">candidate division CPR1 bacterium GW2011_GWA2_42_17</name>
    <dbReference type="NCBI Taxonomy" id="1618341"/>
    <lineage>
        <taxon>Bacteria</taxon>
        <taxon>candidate division CPR1</taxon>
    </lineage>
</organism>
<reference evidence="2 3" key="1">
    <citation type="journal article" date="2015" name="Nature">
        <title>rRNA introns, odd ribosomes, and small enigmatic genomes across a large radiation of phyla.</title>
        <authorList>
            <person name="Brown C.T."/>
            <person name="Hug L.A."/>
            <person name="Thomas B.C."/>
            <person name="Sharon I."/>
            <person name="Castelle C.J."/>
            <person name="Singh A."/>
            <person name="Wilkins M.J."/>
            <person name="Williams K.H."/>
            <person name="Banfield J.F."/>
        </authorList>
    </citation>
    <scope>NUCLEOTIDE SEQUENCE [LARGE SCALE GENOMIC DNA]</scope>
</reference>
<evidence type="ECO:0000313" key="3">
    <source>
        <dbReference type="Proteomes" id="UP000034875"/>
    </source>
</evidence>
<protein>
    <submittedName>
        <fullName evidence="2">Uncharacterized protein</fullName>
    </submittedName>
</protein>
<feature type="coiled-coil region" evidence="1">
    <location>
        <begin position="38"/>
        <end position="101"/>
    </location>
</feature>
<dbReference type="EMBL" id="LCCZ01000004">
    <property type="protein sequence ID" value="KKS44577.1"/>
    <property type="molecule type" value="Genomic_DNA"/>
</dbReference>
<dbReference type="Proteomes" id="UP000034875">
    <property type="component" value="Unassembled WGS sequence"/>
</dbReference>